<dbReference type="GO" id="GO:0003677">
    <property type="term" value="F:DNA binding"/>
    <property type="evidence" value="ECO:0007669"/>
    <property type="project" value="InterPro"/>
</dbReference>
<evidence type="ECO:0000259" key="4">
    <source>
        <dbReference type="Pfam" id="PF04542"/>
    </source>
</evidence>
<feature type="domain" description="RNA polymerase sigma-70 region 2" evidence="4">
    <location>
        <begin position="17"/>
        <end position="81"/>
    </location>
</feature>
<reference evidence="6" key="1">
    <citation type="submission" date="2021-06" db="EMBL/GenBank/DDBJ databases">
        <authorList>
            <person name="Huq M.A."/>
        </authorList>
    </citation>
    <scope>NUCLEOTIDE SEQUENCE</scope>
    <source>
        <strain evidence="6">MAH-26</strain>
    </source>
</reference>
<feature type="domain" description="RNA polymerase sigma factor 70 region 4 type 2" evidence="5">
    <location>
        <begin position="116"/>
        <end position="167"/>
    </location>
</feature>
<dbReference type="InterPro" id="IPR014327">
    <property type="entry name" value="RNA_pol_sigma70_bacteroid"/>
</dbReference>
<gene>
    <name evidence="6" type="ORF">KTO63_23600</name>
</gene>
<proteinExistence type="predicted"/>
<dbReference type="RefSeq" id="WP_217794437.1">
    <property type="nucleotide sequence ID" value="NZ_JAHSPG010000017.1"/>
</dbReference>
<evidence type="ECO:0000256" key="1">
    <source>
        <dbReference type="ARBA" id="ARBA00023015"/>
    </source>
</evidence>
<sequence>MAQETNMQMEESAFRELFDQYNKRVYGYVLAIAKSHIAAEELTQDIFIKLWLSAHLLKNVTNLDNYIFTLARNRTLNYLRAVANNDKLISELQSYLEPDYNRNNVDDHITSNEYRKILQEALSQLPPQQKRVYEYSRNKGMSTQEIALEMGIAPNTVKKHLTEALRFIRTKMSLNKAAIILAIFLIS</sequence>
<dbReference type="InterPro" id="IPR013249">
    <property type="entry name" value="RNA_pol_sigma70_r4_t2"/>
</dbReference>
<dbReference type="NCBIfam" id="TIGR02937">
    <property type="entry name" value="sigma70-ECF"/>
    <property type="match status" value="1"/>
</dbReference>
<dbReference type="Pfam" id="PF08281">
    <property type="entry name" value="Sigma70_r4_2"/>
    <property type="match status" value="1"/>
</dbReference>
<dbReference type="AlphaFoldDB" id="A0A9E2SFJ8"/>
<keyword evidence="1" id="KW-0805">Transcription regulation</keyword>
<evidence type="ECO:0000313" key="6">
    <source>
        <dbReference type="EMBL" id="MBV4360170.1"/>
    </source>
</evidence>
<evidence type="ECO:0000256" key="3">
    <source>
        <dbReference type="ARBA" id="ARBA00023163"/>
    </source>
</evidence>
<dbReference type="CDD" id="cd06171">
    <property type="entry name" value="Sigma70_r4"/>
    <property type="match status" value="1"/>
</dbReference>
<dbReference type="GO" id="GO:0016987">
    <property type="term" value="F:sigma factor activity"/>
    <property type="evidence" value="ECO:0007669"/>
    <property type="project" value="UniProtKB-KW"/>
</dbReference>
<dbReference type="Pfam" id="PF04542">
    <property type="entry name" value="Sigma70_r2"/>
    <property type="match status" value="1"/>
</dbReference>
<dbReference type="InterPro" id="IPR039425">
    <property type="entry name" value="RNA_pol_sigma-70-like"/>
</dbReference>
<dbReference type="EMBL" id="JAHSPG010000017">
    <property type="protein sequence ID" value="MBV4360170.1"/>
    <property type="molecule type" value="Genomic_DNA"/>
</dbReference>
<name>A0A9E2SFJ8_9BACT</name>
<dbReference type="NCBIfam" id="TIGR02985">
    <property type="entry name" value="Sig70_bacteroi1"/>
    <property type="match status" value="1"/>
</dbReference>
<organism evidence="6 7">
    <name type="scientific">Pinibacter aurantiacus</name>
    <dbReference type="NCBI Taxonomy" id="2851599"/>
    <lineage>
        <taxon>Bacteria</taxon>
        <taxon>Pseudomonadati</taxon>
        <taxon>Bacteroidota</taxon>
        <taxon>Chitinophagia</taxon>
        <taxon>Chitinophagales</taxon>
        <taxon>Chitinophagaceae</taxon>
        <taxon>Pinibacter</taxon>
    </lineage>
</organism>
<evidence type="ECO:0000259" key="5">
    <source>
        <dbReference type="Pfam" id="PF08281"/>
    </source>
</evidence>
<dbReference type="PANTHER" id="PTHR43133:SF46">
    <property type="entry name" value="RNA POLYMERASE SIGMA-70 FACTOR ECF SUBFAMILY"/>
    <property type="match status" value="1"/>
</dbReference>
<dbReference type="PANTHER" id="PTHR43133">
    <property type="entry name" value="RNA POLYMERASE ECF-TYPE SIGMA FACTO"/>
    <property type="match status" value="1"/>
</dbReference>
<protein>
    <submittedName>
        <fullName evidence="6">RNA polymerase sigma-70 factor</fullName>
    </submittedName>
</protein>
<dbReference type="Proteomes" id="UP000812270">
    <property type="component" value="Unassembled WGS sequence"/>
</dbReference>
<dbReference type="InterPro" id="IPR007627">
    <property type="entry name" value="RNA_pol_sigma70_r2"/>
</dbReference>
<evidence type="ECO:0000256" key="2">
    <source>
        <dbReference type="ARBA" id="ARBA00023082"/>
    </source>
</evidence>
<dbReference type="InterPro" id="IPR014284">
    <property type="entry name" value="RNA_pol_sigma-70_dom"/>
</dbReference>
<keyword evidence="3" id="KW-0804">Transcription</keyword>
<comment type="caution">
    <text evidence="6">The sequence shown here is derived from an EMBL/GenBank/DDBJ whole genome shotgun (WGS) entry which is preliminary data.</text>
</comment>
<accession>A0A9E2SFJ8</accession>
<evidence type="ECO:0000313" key="7">
    <source>
        <dbReference type="Proteomes" id="UP000812270"/>
    </source>
</evidence>
<dbReference type="GO" id="GO:0006352">
    <property type="term" value="P:DNA-templated transcription initiation"/>
    <property type="evidence" value="ECO:0007669"/>
    <property type="project" value="InterPro"/>
</dbReference>
<keyword evidence="2" id="KW-0731">Sigma factor</keyword>
<keyword evidence="7" id="KW-1185">Reference proteome</keyword>